<protein>
    <recommendedName>
        <fullName evidence="1">Mutator-like transposase domain-containing protein</fullName>
    </recommendedName>
</protein>
<comment type="caution">
    <text evidence="2">The sequence shown here is derived from an EMBL/GenBank/DDBJ whole genome shotgun (WGS) entry which is preliminary data.</text>
</comment>
<feature type="domain" description="Mutator-like transposase" evidence="1">
    <location>
        <begin position="6"/>
        <end position="112"/>
    </location>
</feature>
<dbReference type="EMBL" id="JAPWTK010000056">
    <property type="protein sequence ID" value="KAJ8953477.1"/>
    <property type="molecule type" value="Genomic_DNA"/>
</dbReference>
<accession>A0AAV8YRN9</accession>
<dbReference type="Pfam" id="PF20700">
    <property type="entry name" value="Mutator"/>
    <property type="match status" value="1"/>
</dbReference>
<proteinExistence type="predicted"/>
<reference evidence="2" key="1">
    <citation type="journal article" date="2023" name="Insect Mol. Biol.">
        <title>Genome sequencing provides insights into the evolution of gene families encoding plant cell wall-degrading enzymes in longhorned beetles.</title>
        <authorList>
            <person name="Shin N.R."/>
            <person name="Okamura Y."/>
            <person name="Kirsch R."/>
            <person name="Pauchet Y."/>
        </authorList>
    </citation>
    <scope>NUCLEOTIDE SEQUENCE</scope>
    <source>
        <strain evidence="2">AMC_N1</strain>
    </source>
</reference>
<organism evidence="2 3">
    <name type="scientific">Aromia moschata</name>
    <dbReference type="NCBI Taxonomy" id="1265417"/>
    <lineage>
        <taxon>Eukaryota</taxon>
        <taxon>Metazoa</taxon>
        <taxon>Ecdysozoa</taxon>
        <taxon>Arthropoda</taxon>
        <taxon>Hexapoda</taxon>
        <taxon>Insecta</taxon>
        <taxon>Pterygota</taxon>
        <taxon>Neoptera</taxon>
        <taxon>Endopterygota</taxon>
        <taxon>Coleoptera</taxon>
        <taxon>Polyphaga</taxon>
        <taxon>Cucujiformia</taxon>
        <taxon>Chrysomeloidea</taxon>
        <taxon>Cerambycidae</taxon>
        <taxon>Cerambycinae</taxon>
        <taxon>Callichromatini</taxon>
        <taxon>Aromia</taxon>
    </lineage>
</organism>
<dbReference type="InterPro" id="IPR049012">
    <property type="entry name" value="Mutator_transp_dom"/>
</dbReference>
<sequence>MLSATDIARDRLLHKSVEEENQKTLEANNSDELDGLTVSGDGSWRKRGFNSLYGVSAIIGHYSGQVGDLLVKSSYCKACESWKSKFDTEEYAEWFETHAENCSSNHDATVRREKRRRMRCWKCSSDRNQSTE</sequence>
<evidence type="ECO:0000259" key="1">
    <source>
        <dbReference type="Pfam" id="PF20700"/>
    </source>
</evidence>
<evidence type="ECO:0000313" key="3">
    <source>
        <dbReference type="Proteomes" id="UP001162162"/>
    </source>
</evidence>
<gene>
    <name evidence="2" type="ORF">NQ318_023598</name>
</gene>
<evidence type="ECO:0000313" key="2">
    <source>
        <dbReference type="EMBL" id="KAJ8953477.1"/>
    </source>
</evidence>
<name>A0AAV8YRN9_9CUCU</name>
<dbReference type="AlphaFoldDB" id="A0AAV8YRN9"/>
<dbReference type="Proteomes" id="UP001162162">
    <property type="component" value="Unassembled WGS sequence"/>
</dbReference>
<keyword evidence="3" id="KW-1185">Reference proteome</keyword>